<evidence type="ECO:0000256" key="7">
    <source>
        <dbReference type="ARBA" id="ARBA00023002"/>
    </source>
</evidence>
<dbReference type="GO" id="GO:0006457">
    <property type="term" value="P:protein folding"/>
    <property type="evidence" value="ECO:0007669"/>
    <property type="project" value="InterPro"/>
</dbReference>
<dbReference type="RefSeq" id="WP_214388409.1">
    <property type="nucleotide sequence ID" value="NZ_JAFLWW010000003.1"/>
</dbReference>
<dbReference type="PIRSF" id="PIRSF036659">
    <property type="entry name" value="BdbC"/>
    <property type="match status" value="1"/>
</dbReference>
<accession>A0A9X1AA53</accession>
<keyword evidence="4 12" id="KW-0812">Transmembrane</keyword>
<keyword evidence="9" id="KW-1015">Disulfide bond</keyword>
<reference evidence="13" key="1">
    <citation type="journal article" date="2021" name="Microorganisms">
        <title>Phylogenomic Reconstruction and Metabolic Potential of the Genus Aminobacter.</title>
        <authorList>
            <person name="Artuso I."/>
            <person name="Turrini P."/>
            <person name="Pirolo M."/>
            <person name="Lugli G.A."/>
            <person name="Ventura M."/>
            <person name="Visca P."/>
        </authorList>
    </citation>
    <scope>NUCLEOTIDE SEQUENCE</scope>
    <source>
        <strain evidence="13">LMG 26462</strain>
    </source>
</reference>
<evidence type="ECO:0000256" key="8">
    <source>
        <dbReference type="ARBA" id="ARBA00023136"/>
    </source>
</evidence>
<keyword evidence="14" id="KW-1185">Reference proteome</keyword>
<dbReference type="Proteomes" id="UP001138921">
    <property type="component" value="Unassembled WGS sequence"/>
</dbReference>
<evidence type="ECO:0000256" key="2">
    <source>
        <dbReference type="ARBA" id="ARBA00007602"/>
    </source>
</evidence>
<dbReference type="Pfam" id="PF02600">
    <property type="entry name" value="DsbB"/>
    <property type="match status" value="1"/>
</dbReference>
<evidence type="ECO:0000256" key="3">
    <source>
        <dbReference type="ARBA" id="ARBA00022448"/>
    </source>
</evidence>
<feature type="transmembrane region" description="Helical" evidence="12">
    <location>
        <begin position="116"/>
        <end position="140"/>
    </location>
</feature>
<keyword evidence="11" id="KW-0676">Redox-active center</keyword>
<feature type="transmembrane region" description="Helical" evidence="12">
    <location>
        <begin position="73"/>
        <end position="96"/>
    </location>
</feature>
<dbReference type="HAMAP" id="MF_00287">
    <property type="entry name" value="BdbC"/>
    <property type="match status" value="1"/>
</dbReference>
<evidence type="ECO:0000313" key="14">
    <source>
        <dbReference type="Proteomes" id="UP001138921"/>
    </source>
</evidence>
<keyword evidence="8 12" id="KW-0472">Membrane</keyword>
<comment type="caution">
    <text evidence="13">The sequence shown here is derived from an EMBL/GenBank/DDBJ whole genome shotgun (WGS) entry which is preliminary data.</text>
</comment>
<comment type="similarity">
    <text evidence="2">Belongs to the DsbB family. BdbC subfamily.</text>
</comment>
<dbReference type="GO" id="GO:0016020">
    <property type="term" value="C:membrane"/>
    <property type="evidence" value="ECO:0007669"/>
    <property type="project" value="UniProtKB-SubCell"/>
</dbReference>
<dbReference type="AlphaFoldDB" id="A0A9X1AA53"/>
<proteinExistence type="inferred from homology"/>
<keyword evidence="3" id="KW-0813">Transport</keyword>
<sequence length="146" mass="15839">MTVNADPQKERAWGPLLVAWLIALSSTLSALFIGEIMGQAPCVLCWFQRAFMFPLAIILAVACFVSDSTIWRYALPLAVIGWLIALYHSLLYGGIIPESIEPCSAGPSCSGSNMDIFGWVPLPVLSLAAFTAITILLVIVRRRSIA</sequence>
<reference evidence="13" key="2">
    <citation type="submission" date="2021-03" db="EMBL/GenBank/DDBJ databases">
        <authorList>
            <person name="Artuso I."/>
            <person name="Turrini P."/>
            <person name="Pirolo M."/>
            <person name="Lugli G.A."/>
            <person name="Ventura M."/>
            <person name="Visca P."/>
        </authorList>
    </citation>
    <scope>NUCLEOTIDE SEQUENCE</scope>
    <source>
        <strain evidence="13">LMG 26462</strain>
    </source>
</reference>
<keyword evidence="6 12" id="KW-1133">Transmembrane helix</keyword>
<evidence type="ECO:0000256" key="9">
    <source>
        <dbReference type="ARBA" id="ARBA00023157"/>
    </source>
</evidence>
<evidence type="ECO:0000256" key="10">
    <source>
        <dbReference type="ARBA" id="ARBA00023186"/>
    </source>
</evidence>
<dbReference type="EMBL" id="JAFLWW010000003">
    <property type="protein sequence ID" value="MBT1155861.1"/>
    <property type="molecule type" value="Genomic_DNA"/>
</dbReference>
<dbReference type="GO" id="GO:0015035">
    <property type="term" value="F:protein-disulfide reductase activity"/>
    <property type="evidence" value="ECO:0007669"/>
    <property type="project" value="InterPro"/>
</dbReference>
<dbReference type="InterPro" id="IPR023380">
    <property type="entry name" value="DsbB-like_sf"/>
</dbReference>
<evidence type="ECO:0000256" key="1">
    <source>
        <dbReference type="ARBA" id="ARBA00004141"/>
    </source>
</evidence>
<dbReference type="PANTHER" id="PTHR43469:SF1">
    <property type="entry name" value="SPBETA PROPHAGE-DERIVED DISULFIDE BOND FORMATION PROTEIN B"/>
    <property type="match status" value="1"/>
</dbReference>
<evidence type="ECO:0000256" key="12">
    <source>
        <dbReference type="SAM" id="Phobius"/>
    </source>
</evidence>
<comment type="subcellular location">
    <subcellularLocation>
        <location evidence="1">Membrane</location>
        <topology evidence="1">Multi-pass membrane protein</topology>
    </subcellularLocation>
</comment>
<dbReference type="SUPFAM" id="SSF158442">
    <property type="entry name" value="DsbB-like"/>
    <property type="match status" value="1"/>
</dbReference>
<dbReference type="InterPro" id="IPR003752">
    <property type="entry name" value="DiS_bond_form_DsbB/BdbC"/>
</dbReference>
<feature type="transmembrane region" description="Helical" evidence="12">
    <location>
        <begin position="46"/>
        <end position="66"/>
    </location>
</feature>
<dbReference type="InterPro" id="IPR012187">
    <property type="entry name" value="Disulphide_bond_form_BdbC"/>
</dbReference>
<gene>
    <name evidence="13" type="ORF">J1C56_09690</name>
</gene>
<keyword evidence="5" id="KW-0249">Electron transport</keyword>
<name>A0A9X1AA53_9HYPH</name>
<keyword evidence="7" id="KW-0560">Oxidoreductase</keyword>
<evidence type="ECO:0000256" key="6">
    <source>
        <dbReference type="ARBA" id="ARBA00022989"/>
    </source>
</evidence>
<keyword evidence="10" id="KW-0143">Chaperone</keyword>
<feature type="transmembrane region" description="Helical" evidence="12">
    <location>
        <begin position="12"/>
        <end position="34"/>
    </location>
</feature>
<dbReference type="Gene3D" id="1.20.1550.10">
    <property type="entry name" value="DsbB-like"/>
    <property type="match status" value="1"/>
</dbReference>
<organism evidence="13 14">
    <name type="scientific">Aminobacter anthyllidis</name>
    <dbReference type="NCBI Taxonomy" id="1035067"/>
    <lineage>
        <taxon>Bacteria</taxon>
        <taxon>Pseudomonadati</taxon>
        <taxon>Pseudomonadota</taxon>
        <taxon>Alphaproteobacteria</taxon>
        <taxon>Hyphomicrobiales</taxon>
        <taxon>Phyllobacteriaceae</taxon>
        <taxon>Aminobacter</taxon>
    </lineage>
</organism>
<protein>
    <submittedName>
        <fullName evidence="13">Disulfide bond formation protein B</fullName>
    </submittedName>
</protein>
<dbReference type="PANTHER" id="PTHR43469">
    <property type="entry name" value="DISULFIDE FORMATION PROTEIN-RELATED"/>
    <property type="match status" value="1"/>
</dbReference>
<evidence type="ECO:0000256" key="4">
    <source>
        <dbReference type="ARBA" id="ARBA00022692"/>
    </source>
</evidence>
<evidence type="ECO:0000256" key="5">
    <source>
        <dbReference type="ARBA" id="ARBA00022982"/>
    </source>
</evidence>
<evidence type="ECO:0000256" key="11">
    <source>
        <dbReference type="ARBA" id="ARBA00023284"/>
    </source>
</evidence>
<evidence type="ECO:0000313" key="13">
    <source>
        <dbReference type="EMBL" id="MBT1155861.1"/>
    </source>
</evidence>